<sequence>MLVEPQLGRVTARPRSAVRPVFSYNKSNRFTLSSSRPATAMTTRLPALLLAILVLGSASVARAADPPGPVKVFVLAGQSNMEGQAVADLTGENYNDGKGTLKVLLDDPAKAPLVKHLRTEKGEWAVRDDVWVRYRRENMPLLAGPLTVGFSVYGGSHHFGPELQFGHVVGDYFPNQVLLVKTAWGGKSLYQDFRPPSSGGQVGPYYTKMIAEVREALANIKADFPGYADQGYELAGFVWYQGWNDGVDPKRAIPEYEQNLVNLIRDVRKEFNAPSLPVVVGELTGPWVDAPGEWTTLRKAQAAAATRPEFLGTVRFVPTHDFVRPAQESPNPGHGHHEFGNAETYVLVGGALGKGMVDLFSTKPVNQPAPPAPKKTPELPKPTSHTLKSIEGWTIRVDDRLLTEPDADLGARTLRFLESKLSDIKVVVPAYHVKKFQTVPIVLDLTHGHLSSMQYHPSADWLRANGYAADLAKCVHLPHAADVATPRNIREQPWSILHELAHAYHDQVLGFDEQRILEAYERYKKSGRGEKTLLYDGRRVPHYALTDHKEFFAEMTESYFGSNDFFPFNRAELKESEPEIYDLMVHIWESPPPKKKP</sequence>
<name>A0A225DNY0_9BACT</name>
<dbReference type="InterPro" id="IPR024079">
    <property type="entry name" value="MetalloPept_cat_dom_sf"/>
</dbReference>
<dbReference type="RefSeq" id="WP_088254059.1">
    <property type="nucleotide sequence ID" value="NZ_NIDE01000004.1"/>
</dbReference>
<dbReference type="Proteomes" id="UP000214646">
    <property type="component" value="Unassembled WGS sequence"/>
</dbReference>
<evidence type="ECO:0000313" key="5">
    <source>
        <dbReference type="Proteomes" id="UP000214646"/>
    </source>
</evidence>
<evidence type="ECO:0000313" key="4">
    <source>
        <dbReference type="EMBL" id="OWK43170.1"/>
    </source>
</evidence>
<organism evidence="4 5">
    <name type="scientific">Fimbriiglobus ruber</name>
    <dbReference type="NCBI Taxonomy" id="1908690"/>
    <lineage>
        <taxon>Bacteria</taxon>
        <taxon>Pseudomonadati</taxon>
        <taxon>Planctomycetota</taxon>
        <taxon>Planctomycetia</taxon>
        <taxon>Gemmatales</taxon>
        <taxon>Gemmataceae</taxon>
        <taxon>Fimbriiglobus</taxon>
    </lineage>
</organism>
<keyword evidence="1" id="KW-0378">Hydrolase</keyword>
<dbReference type="OrthoDB" id="5702724at2"/>
<evidence type="ECO:0000259" key="3">
    <source>
        <dbReference type="Pfam" id="PF03629"/>
    </source>
</evidence>
<dbReference type="PANTHER" id="PTHR31988:SF19">
    <property type="entry name" value="9-O-ACETYL-N-ACETYLNEURAMINIC ACID DEACETYLASE-RELATED"/>
    <property type="match status" value="1"/>
</dbReference>
<gene>
    <name evidence="4" type="ORF">FRUB_02769</name>
</gene>
<dbReference type="InterPro" id="IPR036514">
    <property type="entry name" value="SGNH_hydro_sf"/>
</dbReference>
<dbReference type="GO" id="GO:0008237">
    <property type="term" value="F:metallopeptidase activity"/>
    <property type="evidence" value="ECO:0007669"/>
    <property type="project" value="InterPro"/>
</dbReference>
<feature type="domain" description="Sialate O-acetylesterase" evidence="3">
    <location>
        <begin position="70"/>
        <end position="305"/>
    </location>
</feature>
<proteinExistence type="predicted"/>
<evidence type="ECO:0000256" key="1">
    <source>
        <dbReference type="ARBA" id="ARBA00022801"/>
    </source>
</evidence>
<evidence type="ECO:0000256" key="2">
    <source>
        <dbReference type="SAM" id="MobiDB-lite"/>
    </source>
</evidence>
<dbReference type="Gene3D" id="3.40.50.1110">
    <property type="entry name" value="SGNH hydrolase"/>
    <property type="match status" value="1"/>
</dbReference>
<dbReference type="AlphaFoldDB" id="A0A225DNY0"/>
<accession>A0A225DNY0</accession>
<keyword evidence="5" id="KW-1185">Reference proteome</keyword>
<comment type="caution">
    <text evidence="4">The sequence shown here is derived from an EMBL/GenBank/DDBJ whole genome shotgun (WGS) entry which is preliminary data.</text>
</comment>
<dbReference type="SUPFAM" id="SSF52266">
    <property type="entry name" value="SGNH hydrolase"/>
    <property type="match status" value="1"/>
</dbReference>
<dbReference type="Pfam" id="PF03629">
    <property type="entry name" value="SASA"/>
    <property type="match status" value="1"/>
</dbReference>
<dbReference type="PANTHER" id="PTHR31988">
    <property type="entry name" value="ESTERASE, PUTATIVE (DUF303)-RELATED"/>
    <property type="match status" value="1"/>
</dbReference>
<dbReference type="InterPro" id="IPR005181">
    <property type="entry name" value="SASA"/>
</dbReference>
<feature type="region of interest" description="Disordered" evidence="2">
    <location>
        <begin position="364"/>
        <end position="385"/>
    </location>
</feature>
<protein>
    <recommendedName>
        <fullName evidence="3">Sialate O-acetylesterase domain-containing protein</fullName>
    </recommendedName>
</protein>
<dbReference type="GO" id="GO:0016788">
    <property type="term" value="F:hydrolase activity, acting on ester bonds"/>
    <property type="evidence" value="ECO:0007669"/>
    <property type="project" value="UniProtKB-ARBA"/>
</dbReference>
<dbReference type="EMBL" id="NIDE01000004">
    <property type="protein sequence ID" value="OWK43170.1"/>
    <property type="molecule type" value="Genomic_DNA"/>
</dbReference>
<dbReference type="InterPro" id="IPR052940">
    <property type="entry name" value="Carb_Esterase_6"/>
</dbReference>
<dbReference type="SUPFAM" id="SSF55486">
    <property type="entry name" value="Metalloproteases ('zincins'), catalytic domain"/>
    <property type="match status" value="1"/>
</dbReference>
<reference evidence="5" key="1">
    <citation type="submission" date="2017-06" db="EMBL/GenBank/DDBJ databases">
        <title>Genome analysis of Fimbriiglobus ruber SP5, the first member of the order Planctomycetales with confirmed chitinolytic capability.</title>
        <authorList>
            <person name="Ravin N.V."/>
            <person name="Rakitin A.L."/>
            <person name="Ivanova A.A."/>
            <person name="Beletsky A.V."/>
            <person name="Kulichevskaya I.S."/>
            <person name="Mardanov A.V."/>
            <person name="Dedysh S.N."/>
        </authorList>
    </citation>
    <scope>NUCLEOTIDE SEQUENCE [LARGE SCALE GENOMIC DNA]</scope>
    <source>
        <strain evidence="5">SP5</strain>
    </source>
</reference>
<dbReference type="Gene3D" id="3.40.390.10">
    <property type="entry name" value="Collagenase (Catalytic Domain)"/>
    <property type="match status" value="1"/>
</dbReference>